<reference evidence="2" key="1">
    <citation type="journal article" date="2020" name="Stud. Mycol.">
        <title>101 Dothideomycetes genomes: a test case for predicting lifestyles and emergence of pathogens.</title>
        <authorList>
            <person name="Haridas S."/>
            <person name="Albert R."/>
            <person name="Binder M."/>
            <person name="Bloem J."/>
            <person name="Labutti K."/>
            <person name="Salamov A."/>
            <person name="Andreopoulos B."/>
            <person name="Baker S."/>
            <person name="Barry K."/>
            <person name="Bills G."/>
            <person name="Bluhm B."/>
            <person name="Cannon C."/>
            <person name="Castanera R."/>
            <person name="Culley D."/>
            <person name="Daum C."/>
            <person name="Ezra D."/>
            <person name="Gonzalez J."/>
            <person name="Henrissat B."/>
            <person name="Kuo A."/>
            <person name="Liang C."/>
            <person name="Lipzen A."/>
            <person name="Lutzoni F."/>
            <person name="Magnuson J."/>
            <person name="Mondo S."/>
            <person name="Nolan M."/>
            <person name="Ohm R."/>
            <person name="Pangilinan J."/>
            <person name="Park H.-J."/>
            <person name="Ramirez L."/>
            <person name="Alfaro M."/>
            <person name="Sun H."/>
            <person name="Tritt A."/>
            <person name="Yoshinaga Y."/>
            <person name="Zwiers L.-H."/>
            <person name="Turgeon B."/>
            <person name="Goodwin S."/>
            <person name="Spatafora J."/>
            <person name="Crous P."/>
            <person name="Grigoriev I."/>
        </authorList>
    </citation>
    <scope>NUCLEOTIDE SEQUENCE</scope>
    <source>
        <strain evidence="2">CBS 121410</strain>
    </source>
</reference>
<sequence>MDMDYRSRISQGLGGRIILLGDGTELSSDSAESDLFDHDEEDKDLESQVDKTQSNEARSQREETPAPHAAQEAGTPSSSAKSQPAASPQSTPTPTPHTTTTSEPESQRSVLDEPKMTAATDTPMKEEEKKA</sequence>
<accession>A0A9P4HPZ0</accession>
<protein>
    <submittedName>
        <fullName evidence="2">Uncharacterized protein</fullName>
    </submittedName>
</protein>
<dbReference type="AlphaFoldDB" id="A0A9P4HPZ0"/>
<organism evidence="2 3">
    <name type="scientific">Saccharata proteae CBS 121410</name>
    <dbReference type="NCBI Taxonomy" id="1314787"/>
    <lineage>
        <taxon>Eukaryota</taxon>
        <taxon>Fungi</taxon>
        <taxon>Dikarya</taxon>
        <taxon>Ascomycota</taxon>
        <taxon>Pezizomycotina</taxon>
        <taxon>Dothideomycetes</taxon>
        <taxon>Dothideomycetes incertae sedis</taxon>
        <taxon>Botryosphaeriales</taxon>
        <taxon>Saccharataceae</taxon>
        <taxon>Saccharata</taxon>
    </lineage>
</organism>
<feature type="compositionally biased region" description="Low complexity" evidence="1">
    <location>
        <begin position="75"/>
        <end position="104"/>
    </location>
</feature>
<feature type="compositionally biased region" description="Acidic residues" evidence="1">
    <location>
        <begin position="31"/>
        <end position="44"/>
    </location>
</feature>
<keyword evidence="3" id="KW-1185">Reference proteome</keyword>
<proteinExistence type="predicted"/>
<evidence type="ECO:0000313" key="2">
    <source>
        <dbReference type="EMBL" id="KAF2083839.1"/>
    </source>
</evidence>
<comment type="caution">
    <text evidence="2">The sequence shown here is derived from an EMBL/GenBank/DDBJ whole genome shotgun (WGS) entry which is preliminary data.</text>
</comment>
<gene>
    <name evidence="2" type="ORF">K490DRAFT_69402</name>
</gene>
<dbReference type="Proteomes" id="UP000799776">
    <property type="component" value="Unassembled WGS sequence"/>
</dbReference>
<evidence type="ECO:0000313" key="3">
    <source>
        <dbReference type="Proteomes" id="UP000799776"/>
    </source>
</evidence>
<dbReference type="EMBL" id="ML978755">
    <property type="protein sequence ID" value="KAF2083839.1"/>
    <property type="molecule type" value="Genomic_DNA"/>
</dbReference>
<feature type="region of interest" description="Disordered" evidence="1">
    <location>
        <begin position="26"/>
        <end position="131"/>
    </location>
</feature>
<evidence type="ECO:0000256" key="1">
    <source>
        <dbReference type="SAM" id="MobiDB-lite"/>
    </source>
</evidence>
<name>A0A9P4HPZ0_9PEZI</name>